<name>A8PQY1_MALGO</name>
<reference evidence="2 3" key="1">
    <citation type="journal article" date="2007" name="Proc. Natl. Acad. Sci. U.S.A.">
        <title>Dandruff-associated Malassezia genomes reveal convergent and divergent virulence traits shared with plant and human fungal pathogens.</title>
        <authorList>
            <person name="Xu J."/>
            <person name="Saunders C.W."/>
            <person name="Hu P."/>
            <person name="Grant R.A."/>
            <person name="Boekhout T."/>
            <person name="Kuramae E.E."/>
            <person name="Kronstad J.W."/>
            <person name="Deangelis Y.M."/>
            <person name="Reeder N.L."/>
            <person name="Johnstone K.R."/>
            <person name="Leland M."/>
            <person name="Fieno A.M."/>
            <person name="Begley W.M."/>
            <person name="Sun Y."/>
            <person name="Lacey M.P."/>
            <person name="Chaudhary T."/>
            <person name="Keough T."/>
            <person name="Chu L."/>
            <person name="Sears R."/>
            <person name="Yuan B."/>
            <person name="Dawson T.L.Jr."/>
        </authorList>
    </citation>
    <scope>NUCLEOTIDE SEQUENCE [LARGE SCALE GENOMIC DNA]</scope>
    <source>
        <strain evidence="3">ATCC MYA-4612 / CBS 7966</strain>
    </source>
</reference>
<accession>A8PQY1</accession>
<feature type="chain" id="PRO_5002724943" evidence="1">
    <location>
        <begin position="21"/>
        <end position="92"/>
    </location>
</feature>
<dbReference type="EMBL" id="AAYY01000001">
    <property type="protein sequence ID" value="EDP45548.1"/>
    <property type="molecule type" value="Genomic_DNA"/>
</dbReference>
<feature type="signal peptide" evidence="1">
    <location>
        <begin position="1"/>
        <end position="20"/>
    </location>
</feature>
<protein>
    <submittedName>
        <fullName evidence="2">Uncharacterized protein</fullName>
    </submittedName>
</protein>
<dbReference type="OrthoDB" id="10385525at2759"/>
<dbReference type="RefSeq" id="XP_001732762.1">
    <property type="nucleotide sequence ID" value="XM_001732710.1"/>
</dbReference>
<keyword evidence="1" id="KW-0732">Signal</keyword>
<organism evidence="2 3">
    <name type="scientific">Malassezia globosa (strain ATCC MYA-4612 / CBS 7966)</name>
    <name type="common">Dandruff-associated fungus</name>
    <dbReference type="NCBI Taxonomy" id="425265"/>
    <lineage>
        <taxon>Eukaryota</taxon>
        <taxon>Fungi</taxon>
        <taxon>Dikarya</taxon>
        <taxon>Basidiomycota</taxon>
        <taxon>Ustilaginomycotina</taxon>
        <taxon>Malasseziomycetes</taxon>
        <taxon>Malasseziales</taxon>
        <taxon>Malasseziaceae</taxon>
        <taxon>Malassezia</taxon>
    </lineage>
</organism>
<comment type="caution">
    <text evidence="2">The sequence shown here is derived from an EMBL/GenBank/DDBJ whole genome shotgun (WGS) entry which is preliminary data.</text>
</comment>
<dbReference type="KEGG" id="mgl:MGL_0537"/>
<evidence type="ECO:0000313" key="3">
    <source>
        <dbReference type="Proteomes" id="UP000008837"/>
    </source>
</evidence>
<dbReference type="GeneID" id="5857068"/>
<dbReference type="InParanoid" id="A8PQY1"/>
<evidence type="ECO:0000313" key="2">
    <source>
        <dbReference type="EMBL" id="EDP45548.1"/>
    </source>
</evidence>
<dbReference type="VEuPathDB" id="FungiDB:MGL_0537"/>
<keyword evidence="3" id="KW-1185">Reference proteome</keyword>
<dbReference type="AlphaFoldDB" id="A8PQY1"/>
<proteinExistence type="predicted"/>
<evidence type="ECO:0000256" key="1">
    <source>
        <dbReference type="SAM" id="SignalP"/>
    </source>
</evidence>
<sequence>MVKVIYFLLIITAFVGAAIANYCKCSDGQPDTYHIEQGTKKACYSVGGNYCAGMGYCETESNLNDACKSAINIGSICVDNSEFKGMGFVEHC</sequence>
<gene>
    <name evidence="2" type="ORF">MGL_0537</name>
</gene>
<dbReference type="Proteomes" id="UP000008837">
    <property type="component" value="Unassembled WGS sequence"/>
</dbReference>